<organism evidence="2 3">
    <name type="scientific">Diaporthe ampelina</name>
    <dbReference type="NCBI Taxonomy" id="1214573"/>
    <lineage>
        <taxon>Eukaryota</taxon>
        <taxon>Fungi</taxon>
        <taxon>Dikarya</taxon>
        <taxon>Ascomycota</taxon>
        <taxon>Pezizomycotina</taxon>
        <taxon>Sordariomycetes</taxon>
        <taxon>Sordariomycetidae</taxon>
        <taxon>Diaporthales</taxon>
        <taxon>Diaporthaceae</taxon>
        <taxon>Diaporthe</taxon>
    </lineage>
</organism>
<evidence type="ECO:0000256" key="1">
    <source>
        <dbReference type="SAM" id="MobiDB-lite"/>
    </source>
</evidence>
<comment type="caution">
    <text evidence="2">The sequence shown here is derived from an EMBL/GenBank/DDBJ whole genome shotgun (WGS) entry which is preliminary data.</text>
</comment>
<dbReference type="SUPFAM" id="SSF54928">
    <property type="entry name" value="RNA-binding domain, RBD"/>
    <property type="match status" value="1"/>
</dbReference>
<evidence type="ECO:0000313" key="2">
    <source>
        <dbReference type="EMBL" id="KKY35242.1"/>
    </source>
</evidence>
<evidence type="ECO:0008006" key="4">
    <source>
        <dbReference type="Google" id="ProtNLM"/>
    </source>
</evidence>
<feature type="compositionally biased region" description="Polar residues" evidence="1">
    <location>
        <begin position="596"/>
        <end position="605"/>
    </location>
</feature>
<keyword evidence="3" id="KW-1185">Reference proteome</keyword>
<accession>A0A0G2FLJ8</accession>
<dbReference type="STRING" id="1214573.A0A0G2FLJ8"/>
<name>A0A0G2FLJ8_9PEZI</name>
<sequence length="1034" mass="112681">MTTVFLITTDTSPPLDLKTGAVPLDHQNPNFYTFPQLFQSGREDEYWIAMAPSPINTPTQVDLVKALDDTDRVLNHGRRVQFPQLPPVQEGSIESIDSTNGGAPLATFDPSDPFAGLRSKSKSENNSPSASSDRSSSIKHASQLSEPSGLQSSVQRAKLDLALKKLGSTQGSAPKLDPSTAEFRPASALQAPAMYAQQTSLGSPQHQNSVGMGLKTFKPQGGESFDGVGLVNSPGPNTFAPHTGSVPSHTANGTPQGYTTFPAQIGGFQAQPQVSFPKNNGMTVVNGMIPQPIPSGVNDTSGATYIDANGNAPHQQQQHYTSTSGMAFGAPNGNGVQYDINNMSQALVVRDGNAAQQQVNTNEMAFSMPHGNGAQHVNNMNGYGANFGTEYGHVGQQHGSGTHGMSAVSPEASNGMHNGAMGMAPVDSSNGSNFEQMSMSTLQAHLNLGSQYPQAQPIPKPTFPQGVVHSAQYSNQSTPFQPQNNVFMQKQQQQVARTPMRSGAAIPYGQSTPAPPNTVYSSPGGTATPAQYMASPSYRGRTDPRSYDTRTNVSTEPPPRFDLQTPVPIHQQVYNNVISPSSAGGHFSPRGATASPGHSSSNNSVVDPFNGPALPSVIQPIEPQSAMVLHESAVPVQVRNMRSKQLNELTAGPTGRPRAETALDATNFPLVESARNAQPTTQCGVVKLKNIPFGTKRAEVLAFLGRNSKVLNDNQEPVHIIMERVTSKTNDAYVEFMSMQAAVNAVEKHQKTVANGRLSRLGDRPIEVELSSQAALMKDLFPLAKGVRWEGAVPVVLEDHPLEPWNCFKGFVSDEEMAMLVKHVEVPQRSPFSRDCPQRPFECMISTLRKLPWYKTDCITIKQRYSVYSACIQLIRLLQHAIKEKKNEDHLTPQLLKRLWTSGMLCHGFTVTMRDNIAYQAEIPEDRLREFNMPRFANMWVHAYTLCPKPGTPLDVLEYYIALIREETHRTVGLQQPNIQSQIHNEGTQTNLYWGYFFKELNLPHGPAFDNMTLADMAEREFRALTHILTRALT</sequence>
<dbReference type="GO" id="GO:0003676">
    <property type="term" value="F:nucleic acid binding"/>
    <property type="evidence" value="ECO:0007669"/>
    <property type="project" value="InterPro"/>
</dbReference>
<dbReference type="EMBL" id="LCUC01000168">
    <property type="protein sequence ID" value="KKY35242.1"/>
    <property type="molecule type" value="Genomic_DNA"/>
</dbReference>
<gene>
    <name evidence="2" type="ORF">UCDDA912_g04787</name>
</gene>
<feature type="region of interest" description="Disordered" evidence="1">
    <location>
        <begin position="77"/>
        <end position="153"/>
    </location>
</feature>
<dbReference type="OrthoDB" id="336240at2759"/>
<dbReference type="Proteomes" id="UP000034680">
    <property type="component" value="Unassembled WGS sequence"/>
</dbReference>
<dbReference type="InterPro" id="IPR035979">
    <property type="entry name" value="RBD_domain_sf"/>
</dbReference>
<feature type="region of interest" description="Disordered" evidence="1">
    <location>
        <begin position="521"/>
        <end position="563"/>
    </location>
</feature>
<feature type="region of interest" description="Disordered" evidence="1">
    <location>
        <begin position="580"/>
        <end position="608"/>
    </location>
</feature>
<dbReference type="AlphaFoldDB" id="A0A0G2FLJ8"/>
<reference evidence="2 3" key="2">
    <citation type="submission" date="2015-05" db="EMBL/GenBank/DDBJ databases">
        <authorList>
            <person name="Morales-Cruz A."/>
            <person name="Amrine K.C."/>
            <person name="Cantu D."/>
        </authorList>
    </citation>
    <scope>NUCLEOTIDE SEQUENCE [LARGE SCALE GENOMIC DNA]</scope>
    <source>
        <strain evidence="2">DA912</strain>
    </source>
</reference>
<feature type="compositionally biased region" description="Low complexity" evidence="1">
    <location>
        <begin position="124"/>
        <end position="142"/>
    </location>
</feature>
<evidence type="ECO:0000313" key="3">
    <source>
        <dbReference type="Proteomes" id="UP000034680"/>
    </source>
</evidence>
<protein>
    <recommendedName>
        <fullName evidence="4">RRM domain-containing protein</fullName>
    </recommendedName>
</protein>
<reference evidence="2 3" key="1">
    <citation type="submission" date="2015-05" db="EMBL/GenBank/DDBJ databases">
        <title>Distinctive expansion of gene families associated with plant cell wall degradation and secondary metabolism in the genomes of grapevine trunk pathogens.</title>
        <authorList>
            <person name="Lawrence D.P."/>
            <person name="Travadon R."/>
            <person name="Rolshausen P.E."/>
            <person name="Baumgartner K."/>
        </authorList>
    </citation>
    <scope>NUCLEOTIDE SEQUENCE [LARGE SCALE GENOMIC DNA]</scope>
    <source>
        <strain evidence="2">DA912</strain>
    </source>
</reference>
<proteinExistence type="predicted"/>
<dbReference type="Gene3D" id="3.30.70.330">
    <property type="match status" value="1"/>
</dbReference>
<dbReference type="CDD" id="cd12254">
    <property type="entry name" value="RRM_hnRNPH_ESRPs_RBM12_like"/>
    <property type="match status" value="1"/>
</dbReference>
<dbReference type="InterPro" id="IPR012677">
    <property type="entry name" value="Nucleotide-bd_a/b_plait_sf"/>
</dbReference>
<feature type="compositionally biased region" description="Polar residues" evidence="1">
    <location>
        <begin position="143"/>
        <end position="153"/>
    </location>
</feature>